<organism evidence="5 6">
    <name type="scientific">Thalassiosira pseudonana</name>
    <name type="common">Marine diatom</name>
    <name type="synonym">Cyclotella nana</name>
    <dbReference type="NCBI Taxonomy" id="35128"/>
    <lineage>
        <taxon>Eukaryota</taxon>
        <taxon>Sar</taxon>
        <taxon>Stramenopiles</taxon>
        <taxon>Ochrophyta</taxon>
        <taxon>Bacillariophyta</taxon>
        <taxon>Coscinodiscophyceae</taxon>
        <taxon>Thalassiosirophycidae</taxon>
        <taxon>Thalassiosirales</taxon>
        <taxon>Thalassiosiraceae</taxon>
        <taxon>Thalassiosira</taxon>
    </lineage>
</organism>
<evidence type="ECO:0000313" key="6">
    <source>
        <dbReference type="Proteomes" id="UP000001449"/>
    </source>
</evidence>
<dbReference type="GeneID" id="7443461"/>
<dbReference type="PANTHER" id="PTHR42873:SF1">
    <property type="entry name" value="S-ADENOSYLMETHIONINE-DEPENDENT METHYLTRANSFERASE DOMAIN-CONTAINING PROTEIN"/>
    <property type="match status" value="1"/>
</dbReference>
<dbReference type="InterPro" id="IPR019614">
    <property type="entry name" value="SAM-dep_methyl-trfase"/>
</dbReference>
<dbReference type="OMA" id="VMDVFDY"/>
<dbReference type="Gene3D" id="3.30.750.80">
    <property type="entry name" value="RNA methyltransferase domain (HRMD) like"/>
    <property type="match status" value="1"/>
</dbReference>
<sequence>IGYGVYNPNSMYRVRMLCHETIHPVLAKEIPLRSILGRKILDAIYLRTAMNLPSETTDTYRLLNGEGDGLSGLAVDILGGKTAIVMSSAAWVEIHKGSIMAVLTQSLKQHPAYVDMDIDIVWRNTPSRLNQDGYELGGDVDEVVDTETSVVATESSIKYLTYPYADGQKTGFYCDQRDNRLMVAELCEKKRVLDLCCYNGGFALNAMVRGRASSAVGVDSSQDAVDAATANAELNGLDSKTVSFLRDDIASYMKTAMEANEEYDVIVLDPPKLAPSLSTLDKASRKYHALNRDAMNLMNKSQGGLILTCTCSAAMTQKDGGQYFLNMVNKAALSAKRRVTLLRVSGAAPCHTQSPASFPAGAYLTTALFHVGPSGL</sequence>
<dbReference type="EMBL" id="CM000644">
    <property type="protein sequence ID" value="EED90803.1"/>
    <property type="molecule type" value="Genomic_DNA"/>
</dbReference>
<evidence type="ECO:0000313" key="5">
    <source>
        <dbReference type="EMBL" id="EED90803.1"/>
    </source>
</evidence>
<reference evidence="5 6" key="2">
    <citation type="journal article" date="2008" name="Nature">
        <title>The Phaeodactylum genome reveals the evolutionary history of diatom genomes.</title>
        <authorList>
            <person name="Bowler C."/>
            <person name="Allen A.E."/>
            <person name="Badger J.H."/>
            <person name="Grimwood J."/>
            <person name="Jabbari K."/>
            <person name="Kuo A."/>
            <person name="Maheswari U."/>
            <person name="Martens C."/>
            <person name="Maumus F."/>
            <person name="Otillar R.P."/>
            <person name="Rayko E."/>
            <person name="Salamov A."/>
            <person name="Vandepoele K."/>
            <person name="Beszteri B."/>
            <person name="Gruber A."/>
            <person name="Heijde M."/>
            <person name="Katinka M."/>
            <person name="Mock T."/>
            <person name="Valentin K."/>
            <person name="Verret F."/>
            <person name="Berges J.A."/>
            <person name="Brownlee C."/>
            <person name="Cadoret J.P."/>
            <person name="Chiovitti A."/>
            <person name="Choi C.J."/>
            <person name="Coesel S."/>
            <person name="De Martino A."/>
            <person name="Detter J.C."/>
            <person name="Durkin C."/>
            <person name="Falciatore A."/>
            <person name="Fournet J."/>
            <person name="Haruta M."/>
            <person name="Huysman M.J."/>
            <person name="Jenkins B.D."/>
            <person name="Jiroutova K."/>
            <person name="Jorgensen R.E."/>
            <person name="Joubert Y."/>
            <person name="Kaplan A."/>
            <person name="Kroger N."/>
            <person name="Kroth P.G."/>
            <person name="La Roche J."/>
            <person name="Lindquist E."/>
            <person name="Lommer M."/>
            <person name="Martin-Jezequel V."/>
            <person name="Lopez P.J."/>
            <person name="Lucas S."/>
            <person name="Mangogna M."/>
            <person name="McGinnis K."/>
            <person name="Medlin L.K."/>
            <person name="Montsant A."/>
            <person name="Oudot-Le Secq M.P."/>
            <person name="Napoli C."/>
            <person name="Obornik M."/>
            <person name="Parker M.S."/>
            <person name="Petit J.L."/>
            <person name="Porcel B.M."/>
            <person name="Poulsen N."/>
            <person name="Robison M."/>
            <person name="Rychlewski L."/>
            <person name="Rynearson T.A."/>
            <person name="Schmutz J."/>
            <person name="Shapiro H."/>
            <person name="Siaut M."/>
            <person name="Stanley M."/>
            <person name="Sussman M.R."/>
            <person name="Taylor A.R."/>
            <person name="Vardi A."/>
            <person name="von Dassow P."/>
            <person name="Vyverman W."/>
            <person name="Willis A."/>
            <person name="Wyrwicz L.S."/>
            <person name="Rokhsar D.S."/>
            <person name="Weissenbach J."/>
            <person name="Armbrust E.V."/>
            <person name="Green B.R."/>
            <person name="Van de Peer Y."/>
            <person name="Grigoriev I.V."/>
        </authorList>
    </citation>
    <scope>NUCLEOTIDE SEQUENCE [LARGE SCALE GENOMIC DNA]</scope>
    <source>
        <strain evidence="5 6">CCMP1335</strain>
    </source>
</reference>
<dbReference type="PANTHER" id="PTHR42873">
    <property type="entry name" value="RIBOSOMAL RNA LARGE SUBUNIT METHYLTRANSFERASE"/>
    <property type="match status" value="1"/>
</dbReference>
<accession>B8C6G9</accession>
<dbReference type="FunCoup" id="B8C6G9">
    <property type="interactions" value="1"/>
</dbReference>
<dbReference type="Pfam" id="PF10672">
    <property type="entry name" value="Methyltrans_SAM"/>
    <property type="match status" value="1"/>
</dbReference>
<keyword evidence="6" id="KW-1185">Reference proteome</keyword>
<dbReference type="InterPro" id="IPR029063">
    <property type="entry name" value="SAM-dependent_MTases_sf"/>
</dbReference>
<dbReference type="SUPFAM" id="SSF53335">
    <property type="entry name" value="S-adenosyl-L-methionine-dependent methyltransferases"/>
    <property type="match status" value="1"/>
</dbReference>
<evidence type="ECO:0000259" key="4">
    <source>
        <dbReference type="Pfam" id="PF10672"/>
    </source>
</evidence>
<reference evidence="5 6" key="1">
    <citation type="journal article" date="2004" name="Science">
        <title>The genome of the diatom Thalassiosira pseudonana: ecology, evolution, and metabolism.</title>
        <authorList>
            <person name="Armbrust E.V."/>
            <person name="Berges J.A."/>
            <person name="Bowler C."/>
            <person name="Green B.R."/>
            <person name="Martinez D."/>
            <person name="Putnam N.H."/>
            <person name="Zhou S."/>
            <person name="Allen A.E."/>
            <person name="Apt K.E."/>
            <person name="Bechner M."/>
            <person name="Brzezinski M.A."/>
            <person name="Chaal B.K."/>
            <person name="Chiovitti A."/>
            <person name="Davis A.K."/>
            <person name="Demarest M.S."/>
            <person name="Detter J.C."/>
            <person name="Glavina T."/>
            <person name="Goodstein D."/>
            <person name="Hadi M.Z."/>
            <person name="Hellsten U."/>
            <person name="Hildebrand M."/>
            <person name="Jenkins B.D."/>
            <person name="Jurka J."/>
            <person name="Kapitonov V.V."/>
            <person name="Kroger N."/>
            <person name="Lau W.W."/>
            <person name="Lane T.W."/>
            <person name="Larimer F.W."/>
            <person name="Lippmeier J.C."/>
            <person name="Lucas S."/>
            <person name="Medina M."/>
            <person name="Montsant A."/>
            <person name="Obornik M."/>
            <person name="Parker M.S."/>
            <person name="Palenik B."/>
            <person name="Pazour G.J."/>
            <person name="Richardson P.M."/>
            <person name="Rynearson T.A."/>
            <person name="Saito M.A."/>
            <person name="Schwartz D.C."/>
            <person name="Thamatrakoln K."/>
            <person name="Valentin K."/>
            <person name="Vardi A."/>
            <person name="Wilkerson F.P."/>
            <person name="Rokhsar D.S."/>
        </authorList>
    </citation>
    <scope>NUCLEOTIDE SEQUENCE [LARGE SCALE GENOMIC DNA]</scope>
    <source>
        <strain evidence="5 6">CCMP1335</strain>
    </source>
</reference>
<dbReference type="Proteomes" id="UP000001449">
    <property type="component" value="Chromosome 8"/>
</dbReference>
<proteinExistence type="predicted"/>
<feature type="non-terminal residue" evidence="5">
    <location>
        <position position="376"/>
    </location>
</feature>
<dbReference type="CDD" id="cd11572">
    <property type="entry name" value="RlmI_M_like"/>
    <property type="match status" value="1"/>
</dbReference>
<dbReference type="STRING" id="35128.B8C6G9"/>
<dbReference type="GO" id="GO:0009383">
    <property type="term" value="F:rRNA (cytosine-C5-)-methyltransferase activity"/>
    <property type="evidence" value="ECO:0000318"/>
    <property type="project" value="GO_Central"/>
</dbReference>
<dbReference type="Gene3D" id="3.40.50.150">
    <property type="entry name" value="Vaccinia Virus protein VP39"/>
    <property type="match status" value="1"/>
</dbReference>
<keyword evidence="1" id="KW-0489">Methyltransferase</keyword>
<dbReference type="RefSeq" id="XP_002291952.1">
    <property type="nucleotide sequence ID" value="XM_002291916.1"/>
</dbReference>
<feature type="domain" description="S-adenosylmethionine-dependent methyltransferase" evidence="4">
    <location>
        <begin position="166"/>
        <end position="315"/>
    </location>
</feature>
<dbReference type="InParanoid" id="B8C6G9"/>
<protein>
    <recommendedName>
        <fullName evidence="4">S-adenosylmethionine-dependent methyltransferase domain-containing protein</fullName>
    </recommendedName>
</protein>
<dbReference type="PaxDb" id="35128-Thaps35911"/>
<dbReference type="AlphaFoldDB" id="B8C6G9"/>
<evidence type="ECO:0000256" key="2">
    <source>
        <dbReference type="ARBA" id="ARBA00022679"/>
    </source>
</evidence>
<gene>
    <name evidence="5" type="ORF">THAPSDRAFT_35911</name>
</gene>
<dbReference type="GO" id="GO:0070475">
    <property type="term" value="P:rRNA base methylation"/>
    <property type="evidence" value="ECO:0000318"/>
    <property type="project" value="GO_Central"/>
</dbReference>
<dbReference type="eggNOG" id="ENOG502QS1I">
    <property type="taxonomic scope" value="Eukaryota"/>
</dbReference>
<evidence type="ECO:0000256" key="1">
    <source>
        <dbReference type="ARBA" id="ARBA00022603"/>
    </source>
</evidence>
<name>B8C6G9_THAPS</name>
<dbReference type="KEGG" id="tps:THAPSDRAFT_35911"/>
<keyword evidence="2" id="KW-0808">Transferase</keyword>
<evidence type="ECO:0000256" key="3">
    <source>
        <dbReference type="ARBA" id="ARBA00022691"/>
    </source>
</evidence>
<dbReference type="HOGENOM" id="CLU_014042_0_0_1"/>
<dbReference type="CDD" id="cd02440">
    <property type="entry name" value="AdoMet_MTases"/>
    <property type="match status" value="1"/>
</dbReference>
<keyword evidence="3" id="KW-0949">S-adenosyl-L-methionine</keyword>